<proteinExistence type="predicted"/>
<evidence type="ECO:0000313" key="2">
    <source>
        <dbReference type="Proteomes" id="UP001148629"/>
    </source>
</evidence>
<dbReference type="EMBL" id="JANRMS010000652">
    <property type="protein sequence ID" value="KAJ3536304.1"/>
    <property type="molecule type" value="Genomic_DNA"/>
</dbReference>
<dbReference type="Proteomes" id="UP001148629">
    <property type="component" value="Unassembled WGS sequence"/>
</dbReference>
<keyword evidence="2" id="KW-1185">Reference proteome</keyword>
<evidence type="ECO:0000313" key="1">
    <source>
        <dbReference type="EMBL" id="KAJ3536304.1"/>
    </source>
</evidence>
<accession>A0ACC1SBP4</accession>
<protein>
    <submittedName>
        <fullName evidence="1">Uncharacterized protein</fullName>
    </submittedName>
</protein>
<name>A0ACC1SBP4_9HYPO</name>
<reference evidence="1" key="1">
    <citation type="submission" date="2022-08" db="EMBL/GenBank/DDBJ databases">
        <title>Genome Sequence of Fusarium decemcellulare.</title>
        <authorList>
            <person name="Buettner E."/>
        </authorList>
    </citation>
    <scope>NUCLEOTIDE SEQUENCE</scope>
    <source>
        <strain evidence="1">Babe19</strain>
    </source>
</reference>
<comment type="caution">
    <text evidence="1">The sequence shown here is derived from an EMBL/GenBank/DDBJ whole genome shotgun (WGS) entry which is preliminary data.</text>
</comment>
<sequence>MGPSLGLAGKRQRWRRGPFVWEPAYNVNAPIKDVAVGALDQRRQSLSSVIKTTSYPAALTMARPSSARRATNNDAAQSKVAFLNEAWGGEAWMPEDVRAAMFNKNKRAGNQVVVYLARITKLAQKQDISLSSLWLPGGTLRDAVDRGPNAPRLTGDLAKEVYEHMKENAVPAVHSTDPSVYSEDDLIHEEDTVDEDLPQTPLKKPRRGVAPS</sequence>
<organism evidence="1 2">
    <name type="scientific">Fusarium decemcellulare</name>
    <dbReference type="NCBI Taxonomy" id="57161"/>
    <lineage>
        <taxon>Eukaryota</taxon>
        <taxon>Fungi</taxon>
        <taxon>Dikarya</taxon>
        <taxon>Ascomycota</taxon>
        <taxon>Pezizomycotina</taxon>
        <taxon>Sordariomycetes</taxon>
        <taxon>Hypocreomycetidae</taxon>
        <taxon>Hypocreales</taxon>
        <taxon>Nectriaceae</taxon>
        <taxon>Fusarium</taxon>
        <taxon>Fusarium decemcellulare species complex</taxon>
    </lineage>
</organism>
<gene>
    <name evidence="1" type="ORF">NM208_g6773</name>
</gene>